<keyword evidence="5" id="KW-1185">Reference proteome</keyword>
<feature type="domain" description="RWD" evidence="3">
    <location>
        <begin position="9"/>
        <end position="110"/>
    </location>
</feature>
<accession>A0A3P8FUI7</accession>
<dbReference type="PROSITE" id="PS50908">
    <property type="entry name" value="RWD"/>
    <property type="match status" value="1"/>
</dbReference>
<dbReference type="InterPro" id="IPR003690">
    <property type="entry name" value="MTERF"/>
</dbReference>
<dbReference type="InterPro" id="IPR042770">
    <property type="entry name" value="RWDD4"/>
</dbReference>
<proteinExistence type="inferred from homology"/>
<accession>A0A183GGB0</accession>
<gene>
    <name evidence="4" type="ORF">HPBE_LOCUS21494</name>
</gene>
<dbReference type="CDD" id="cd23817">
    <property type="entry name" value="RWD-RWDD4"/>
    <property type="match status" value="1"/>
</dbReference>
<reference evidence="4 5" key="1">
    <citation type="submission" date="2018-11" db="EMBL/GenBank/DDBJ databases">
        <authorList>
            <consortium name="Pathogen Informatics"/>
        </authorList>
    </citation>
    <scope>NUCLEOTIDE SEQUENCE [LARGE SCALE GENOMIC DNA]</scope>
</reference>
<dbReference type="EMBL" id="UZAH01033057">
    <property type="protein sequence ID" value="VDP25903.1"/>
    <property type="molecule type" value="Genomic_DNA"/>
</dbReference>
<comment type="similarity">
    <text evidence="1">Belongs to the mTERF family.</text>
</comment>
<dbReference type="Gene3D" id="3.10.110.10">
    <property type="entry name" value="Ubiquitin Conjugating Enzyme"/>
    <property type="match status" value="1"/>
</dbReference>
<dbReference type="Pfam" id="PF02536">
    <property type="entry name" value="mTERF"/>
    <property type="match status" value="1"/>
</dbReference>
<dbReference type="WBParaSite" id="HPBE_0002149501-mRNA-1">
    <property type="protein sequence ID" value="HPBE_0002149501-mRNA-1"/>
    <property type="gene ID" value="HPBE_0002149501"/>
</dbReference>
<dbReference type="Proteomes" id="UP000050761">
    <property type="component" value="Unassembled WGS sequence"/>
</dbReference>
<dbReference type="PANTHER" id="PTHR21275">
    <property type="entry name" value="RWD DOMAIN-CONTAINING PROTEIN 4"/>
    <property type="match status" value="1"/>
</dbReference>
<organism evidence="5 6">
    <name type="scientific">Heligmosomoides polygyrus</name>
    <name type="common">Parasitic roundworm</name>
    <dbReference type="NCBI Taxonomy" id="6339"/>
    <lineage>
        <taxon>Eukaryota</taxon>
        <taxon>Metazoa</taxon>
        <taxon>Ecdysozoa</taxon>
        <taxon>Nematoda</taxon>
        <taxon>Chromadorea</taxon>
        <taxon>Rhabditida</taxon>
        <taxon>Rhabditina</taxon>
        <taxon>Rhabditomorpha</taxon>
        <taxon>Strongyloidea</taxon>
        <taxon>Heligmosomidae</taxon>
        <taxon>Heligmosomoides</taxon>
    </lineage>
</organism>
<evidence type="ECO:0000313" key="5">
    <source>
        <dbReference type="Proteomes" id="UP000050761"/>
    </source>
</evidence>
<sequence length="535" mass="62354">MAVNEEQAVEMEVLQSIYGEDSNFKVLGDNRIQYKFGVDTAKSFVMEIEWPPEYPAVPPSVNMDVFYNSHIADSVRQKIKNRVLDVAKDNDGMAVSFTLIDYVSSNFEELTSYWEVKTQDEDEIKADERRSKEEHLTKSAKRRLWNRNEANESVASDDGLRRITEAEFVKKVEEEEREWTERTDELMSNLRFASAEERSTVVPPPAKWIEMTPEELELKRKTGRAKANPHPFDPSRHAPPVYSRSIVPFVNYSPLLQALVDIGVNLFEIEQTTRAAKHLLRLDMQTEVKPKLQWIVSLGFDVNDLGDYITRNPFFLLQDLDDMQARVNYLTSMKFTNEDVCKIVKDFRYWLNVDVKTMDSRLGWIQQQFRLSGDQVRDLIRKEARILMFGLGPLQRLVALFNKEFGFTPKELKKMLLLDPRLFMMDSKYVIVNYGYVHRTMRLSNSIIARHPFILRCSHSSIRNRHEFLKKLGRANYEGVIVDEKIEKSSKTDTSNTEDCKPIPIDVFLDPSDEVFTRKAANTYLVVYNNFLRNH</sequence>
<dbReference type="SMART" id="SM00591">
    <property type="entry name" value="RWD"/>
    <property type="match status" value="1"/>
</dbReference>
<reference evidence="6" key="2">
    <citation type="submission" date="2019-09" db="UniProtKB">
        <authorList>
            <consortium name="WormBaseParasite"/>
        </authorList>
    </citation>
    <scope>IDENTIFICATION</scope>
</reference>
<dbReference type="SMART" id="SM00733">
    <property type="entry name" value="Mterf"/>
    <property type="match status" value="6"/>
</dbReference>
<evidence type="ECO:0000256" key="1">
    <source>
        <dbReference type="ARBA" id="ARBA00007692"/>
    </source>
</evidence>
<evidence type="ECO:0000313" key="4">
    <source>
        <dbReference type="EMBL" id="VDP25903.1"/>
    </source>
</evidence>
<evidence type="ECO:0000256" key="2">
    <source>
        <dbReference type="ARBA" id="ARBA00022946"/>
    </source>
</evidence>
<dbReference type="SUPFAM" id="SSF54495">
    <property type="entry name" value="UBC-like"/>
    <property type="match status" value="1"/>
</dbReference>
<keyword evidence="2" id="KW-0809">Transit peptide</keyword>
<dbReference type="OrthoDB" id="637682at2759"/>
<protein>
    <submittedName>
        <fullName evidence="6">RWD domain-containing protein</fullName>
    </submittedName>
</protein>
<dbReference type="Gene3D" id="1.25.70.10">
    <property type="entry name" value="Transcription termination factor 3, mitochondrial"/>
    <property type="match status" value="1"/>
</dbReference>
<dbReference type="Pfam" id="PF05773">
    <property type="entry name" value="RWD"/>
    <property type="match status" value="1"/>
</dbReference>
<dbReference type="InterPro" id="IPR006575">
    <property type="entry name" value="RWD_dom"/>
</dbReference>
<name>A0A183GGB0_HELPZ</name>
<dbReference type="GO" id="GO:0003676">
    <property type="term" value="F:nucleic acid binding"/>
    <property type="evidence" value="ECO:0007669"/>
    <property type="project" value="InterPro"/>
</dbReference>
<dbReference type="InterPro" id="IPR038538">
    <property type="entry name" value="MTERF_sf"/>
</dbReference>
<dbReference type="AlphaFoldDB" id="A0A183GGB0"/>
<evidence type="ECO:0000313" key="6">
    <source>
        <dbReference type="WBParaSite" id="HPBE_0002149501-mRNA-1"/>
    </source>
</evidence>
<evidence type="ECO:0000259" key="3">
    <source>
        <dbReference type="PROSITE" id="PS50908"/>
    </source>
</evidence>
<dbReference type="InterPro" id="IPR016135">
    <property type="entry name" value="UBQ-conjugating_enzyme/RWD"/>
</dbReference>
<dbReference type="PANTHER" id="PTHR21275:SF1">
    <property type="entry name" value="RWD DOMAIN-CONTAINING PROTEIN 4"/>
    <property type="match status" value="1"/>
</dbReference>